<evidence type="ECO:0000313" key="1">
    <source>
        <dbReference type="EMBL" id="OHT16771.1"/>
    </source>
</evidence>
<dbReference type="RefSeq" id="XP_068369907.1">
    <property type="nucleotide sequence ID" value="XM_068513863.1"/>
</dbReference>
<dbReference type="EMBL" id="MLAK01000073">
    <property type="protein sequence ID" value="OHT16771.1"/>
    <property type="molecule type" value="Genomic_DNA"/>
</dbReference>
<sequence>MHGSFIIMSIENLNEVLQEWLNENPDLSKYLSIEVCIYHGDPEKMAMFQGKVEMTRQKQIMQLDRFNKTTLSALEQQNTLTFCIKKPKIDDSREMVKTYRIFKYLSQKIIDIQSKHFKTSKEKIERLLLLIKNPLIPQTVDLEIKEEEFFADILIEPPKLSFLMTKREEIRKIYHKMEKESEKHSNSFTFKVLQKRLKKIIENSVEKMNKKLHYLAEDQNQENFDQVMLNSSFKCKEYVDKFLSHFTELERSSFTPEIKKIADKICHSYKISNSFQTSCAFILFNRFIFAQAFSKSNLYFYPNQNNTLMKYASSIPCSYLDIPSELLGPHDPNDKLVDILGKNEFYLEAARHVWFACLSVNPIDMIYELHEAMVSNEKGALKMLGVEKVPMFAFETTFGLYIGAILLSGAPNFEEVADFLIDFTSSGISSEFEFALTTTKAAINYCESMIENIEKDLANK</sequence>
<comment type="caution">
    <text evidence="1">The sequence shown here is derived from an EMBL/GenBank/DDBJ whole genome shotgun (WGS) entry which is preliminary data.</text>
</comment>
<name>A0A1J4KZU7_9EUKA</name>
<gene>
    <name evidence="1" type="ORF">TRFO_41585</name>
</gene>
<dbReference type="OrthoDB" id="10660722at2759"/>
<dbReference type="AlphaFoldDB" id="A0A1J4KZU7"/>
<evidence type="ECO:0008006" key="3">
    <source>
        <dbReference type="Google" id="ProtNLM"/>
    </source>
</evidence>
<dbReference type="VEuPathDB" id="TrichDB:TRFO_41585"/>
<accession>A0A1J4KZU7</accession>
<evidence type="ECO:0000313" key="2">
    <source>
        <dbReference type="Proteomes" id="UP000179807"/>
    </source>
</evidence>
<organism evidence="1 2">
    <name type="scientific">Tritrichomonas foetus</name>
    <dbReference type="NCBI Taxonomy" id="1144522"/>
    <lineage>
        <taxon>Eukaryota</taxon>
        <taxon>Metamonada</taxon>
        <taxon>Parabasalia</taxon>
        <taxon>Tritrichomonadida</taxon>
        <taxon>Tritrichomonadidae</taxon>
        <taxon>Tritrichomonas</taxon>
    </lineage>
</organism>
<protein>
    <recommendedName>
        <fullName evidence="3">VPS9 domain-containing protein</fullName>
    </recommendedName>
</protein>
<proteinExistence type="predicted"/>
<dbReference type="GeneID" id="94848567"/>
<dbReference type="Proteomes" id="UP000179807">
    <property type="component" value="Unassembled WGS sequence"/>
</dbReference>
<keyword evidence="2" id="KW-1185">Reference proteome</keyword>
<reference evidence="1" key="1">
    <citation type="submission" date="2016-10" db="EMBL/GenBank/DDBJ databases">
        <authorList>
            <person name="Benchimol M."/>
            <person name="Almeida L.G."/>
            <person name="Vasconcelos A.T."/>
            <person name="Perreira-Neves A."/>
            <person name="Rosa I.A."/>
            <person name="Tasca T."/>
            <person name="Bogo M.R."/>
            <person name="de Souza W."/>
        </authorList>
    </citation>
    <scope>NUCLEOTIDE SEQUENCE [LARGE SCALE GENOMIC DNA]</scope>
    <source>
        <strain evidence="1">K</strain>
    </source>
</reference>